<dbReference type="AlphaFoldDB" id="A0A848KAB0"/>
<evidence type="ECO:0000256" key="5">
    <source>
        <dbReference type="ARBA" id="ARBA00023136"/>
    </source>
</evidence>
<keyword evidence="5 6" id="KW-0472">Membrane</keyword>
<dbReference type="Pfam" id="PF03772">
    <property type="entry name" value="Competence"/>
    <property type="match status" value="1"/>
</dbReference>
<name>A0A848KAB0_9NOCA</name>
<evidence type="ECO:0000313" key="9">
    <source>
        <dbReference type="EMBL" id="NMN94596.1"/>
    </source>
</evidence>
<evidence type="ECO:0000256" key="4">
    <source>
        <dbReference type="ARBA" id="ARBA00022989"/>
    </source>
</evidence>
<comment type="subcellular location">
    <subcellularLocation>
        <location evidence="1">Cell membrane</location>
        <topology evidence="1">Multi-pass membrane protein</topology>
    </subcellularLocation>
</comment>
<evidence type="ECO:0000256" key="2">
    <source>
        <dbReference type="ARBA" id="ARBA00022475"/>
    </source>
</evidence>
<feature type="transmembrane region" description="Helical" evidence="6">
    <location>
        <begin position="322"/>
        <end position="340"/>
    </location>
</feature>
<feature type="transmembrane region" description="Helical" evidence="6">
    <location>
        <begin position="472"/>
        <end position="491"/>
    </location>
</feature>
<proteinExistence type="predicted"/>
<feature type="transmembrane region" description="Helical" evidence="6">
    <location>
        <begin position="247"/>
        <end position="267"/>
    </location>
</feature>
<keyword evidence="3 6" id="KW-0812">Transmembrane</keyword>
<evidence type="ECO:0000256" key="1">
    <source>
        <dbReference type="ARBA" id="ARBA00004651"/>
    </source>
</evidence>
<feature type="domain" description="DUF4131" evidence="8">
    <location>
        <begin position="36"/>
        <end position="173"/>
    </location>
</feature>
<organism evidence="9 10">
    <name type="scientific">Antrihabitans stalactiti</name>
    <dbReference type="NCBI Taxonomy" id="2584121"/>
    <lineage>
        <taxon>Bacteria</taxon>
        <taxon>Bacillati</taxon>
        <taxon>Actinomycetota</taxon>
        <taxon>Actinomycetes</taxon>
        <taxon>Mycobacteriales</taxon>
        <taxon>Nocardiaceae</taxon>
        <taxon>Antrihabitans</taxon>
    </lineage>
</organism>
<evidence type="ECO:0000256" key="6">
    <source>
        <dbReference type="SAM" id="Phobius"/>
    </source>
</evidence>
<dbReference type="NCBIfam" id="TIGR00360">
    <property type="entry name" value="ComEC_N-term"/>
    <property type="match status" value="1"/>
</dbReference>
<feature type="transmembrane region" description="Helical" evidence="6">
    <location>
        <begin position="376"/>
        <end position="395"/>
    </location>
</feature>
<dbReference type="RefSeq" id="WP_169585346.1">
    <property type="nucleotide sequence ID" value="NZ_VCQU01000002.1"/>
</dbReference>
<evidence type="ECO:0000259" key="8">
    <source>
        <dbReference type="Pfam" id="PF13567"/>
    </source>
</evidence>
<feature type="transmembrane region" description="Helical" evidence="6">
    <location>
        <begin position="35"/>
        <end position="54"/>
    </location>
</feature>
<feature type="transmembrane region" description="Helical" evidence="6">
    <location>
        <begin position="274"/>
        <end position="293"/>
    </location>
</feature>
<evidence type="ECO:0000256" key="3">
    <source>
        <dbReference type="ARBA" id="ARBA00022692"/>
    </source>
</evidence>
<reference evidence="9 10" key="1">
    <citation type="submission" date="2019-05" db="EMBL/GenBank/DDBJ databases">
        <authorList>
            <person name="Lee S.D."/>
        </authorList>
    </citation>
    <scope>NUCLEOTIDE SEQUENCE [LARGE SCALE GENOMIC DNA]</scope>
    <source>
        <strain evidence="9 10">YC2-7</strain>
    </source>
</reference>
<dbReference type="InterPro" id="IPR004477">
    <property type="entry name" value="ComEC_N"/>
</dbReference>
<dbReference type="Pfam" id="PF13567">
    <property type="entry name" value="DUF4131"/>
    <property type="match status" value="1"/>
</dbReference>
<dbReference type="PANTHER" id="PTHR30619:SF7">
    <property type="entry name" value="BETA-LACTAMASE DOMAIN PROTEIN"/>
    <property type="match status" value="1"/>
</dbReference>
<sequence>MTEREASKPLDMRLVPSAGFCWAATLFGIQAGWIAAVWLAAAFGCGCLVVIAVLRRGALARIGAGLAAALALGAGFAAAIAVRAHASQTHPLHGLADGAQVNATVVLTTDPAALSASGPQQVIVAARLEQFSTARGTWTVGGAVTVLATARGWESLLPGQRVEFRGSVRAPRHNDLSVATIRAPDPPLTVAPPSFVQRIAGSARAKFAEVSTTALPGAAGGLLPGLVVGDTSNLPDAVRADFKAAGLSHLTAVSGANVAILLGAMLLVVRGLTLGPKAGVALSAVVLALFVVLARPSPSVLRAAVMGSVGLLALVTGRRKQALPALSTAVVLLLAFYPALAVDFGFALSVVATAGLILIAPSWADKLRDRGWPRAPAEAVAVATAAYVVTAPIVAGMSGTVSVVAIGANLLVAVVVAPLTVVGAVAAVAAMVWTPLAVFVAQTAGPLLWWLLWVADRAAAMPGAVVSVPDGLVGAGLCTAPVVVLALWRIAASKPP</sequence>
<accession>A0A848KAB0</accession>
<dbReference type="InterPro" id="IPR052159">
    <property type="entry name" value="Competence_DNA_uptake"/>
</dbReference>
<keyword evidence="10" id="KW-1185">Reference proteome</keyword>
<dbReference type="GO" id="GO:0005886">
    <property type="term" value="C:plasma membrane"/>
    <property type="evidence" value="ECO:0007669"/>
    <property type="project" value="UniProtKB-SubCell"/>
</dbReference>
<reference evidence="9 10" key="2">
    <citation type="submission" date="2020-06" db="EMBL/GenBank/DDBJ databases">
        <title>Antribacter stalactiti gen. nov., sp. nov., a new member of the family Nacardiaceae isolated from a cave.</title>
        <authorList>
            <person name="Kim I.S."/>
        </authorList>
    </citation>
    <scope>NUCLEOTIDE SEQUENCE [LARGE SCALE GENOMIC DNA]</scope>
    <source>
        <strain evidence="9 10">YC2-7</strain>
    </source>
</reference>
<dbReference type="EMBL" id="VCQU01000002">
    <property type="protein sequence ID" value="NMN94596.1"/>
    <property type="molecule type" value="Genomic_DNA"/>
</dbReference>
<evidence type="ECO:0000259" key="7">
    <source>
        <dbReference type="Pfam" id="PF03772"/>
    </source>
</evidence>
<protein>
    <submittedName>
        <fullName evidence="9">ComEC/Rec2 family competence protein</fullName>
    </submittedName>
</protein>
<feature type="transmembrane region" description="Helical" evidence="6">
    <location>
        <begin position="346"/>
        <end position="364"/>
    </location>
</feature>
<keyword evidence="2" id="KW-1003">Cell membrane</keyword>
<dbReference type="Proteomes" id="UP000535543">
    <property type="component" value="Unassembled WGS sequence"/>
</dbReference>
<feature type="transmembrane region" description="Helical" evidence="6">
    <location>
        <begin position="432"/>
        <end position="452"/>
    </location>
</feature>
<feature type="transmembrane region" description="Helical" evidence="6">
    <location>
        <begin position="66"/>
        <end position="86"/>
    </location>
</feature>
<feature type="domain" description="ComEC/Rec2-related protein" evidence="7">
    <location>
        <begin position="226"/>
        <end position="489"/>
    </location>
</feature>
<evidence type="ECO:0000313" key="10">
    <source>
        <dbReference type="Proteomes" id="UP000535543"/>
    </source>
</evidence>
<comment type="caution">
    <text evidence="9">The sequence shown here is derived from an EMBL/GenBank/DDBJ whole genome shotgun (WGS) entry which is preliminary data.</text>
</comment>
<gene>
    <name evidence="9" type="ORF">FGL95_06035</name>
</gene>
<keyword evidence="4 6" id="KW-1133">Transmembrane helix</keyword>
<dbReference type="PANTHER" id="PTHR30619">
    <property type="entry name" value="DNA INTERNALIZATION/COMPETENCE PROTEIN COMEC/REC2"/>
    <property type="match status" value="1"/>
</dbReference>
<dbReference type="InterPro" id="IPR025405">
    <property type="entry name" value="DUF4131"/>
</dbReference>
<feature type="transmembrane region" description="Helical" evidence="6">
    <location>
        <begin position="401"/>
        <end position="425"/>
    </location>
</feature>